<dbReference type="InterPro" id="IPR036982">
    <property type="entry name" value="Deoxyhypusine_synthase_sf"/>
</dbReference>
<evidence type="ECO:0000313" key="7">
    <source>
        <dbReference type="EMBL" id="ORX36180.1"/>
    </source>
</evidence>
<comment type="similarity">
    <text evidence="4">Belongs to the deoxyhypusine synthase family.</text>
</comment>
<organism evidence="7 8">
    <name type="scientific">Piromyces finnis</name>
    <dbReference type="NCBI Taxonomy" id="1754191"/>
    <lineage>
        <taxon>Eukaryota</taxon>
        <taxon>Fungi</taxon>
        <taxon>Fungi incertae sedis</taxon>
        <taxon>Chytridiomycota</taxon>
        <taxon>Chytridiomycota incertae sedis</taxon>
        <taxon>Neocallimastigomycetes</taxon>
        <taxon>Neocallimastigales</taxon>
        <taxon>Neocallimastigaceae</taxon>
        <taxon>Piromyces</taxon>
    </lineage>
</organism>
<dbReference type="PANTHER" id="PTHR11703">
    <property type="entry name" value="DEOXYHYPUSINE SYNTHASE"/>
    <property type="match status" value="1"/>
</dbReference>
<accession>A0A1Y1UDR1</accession>
<evidence type="ECO:0000256" key="5">
    <source>
        <dbReference type="ARBA" id="ARBA00012683"/>
    </source>
</evidence>
<gene>
    <name evidence="7" type="ORF">BCR36DRAFT_588499</name>
</gene>
<dbReference type="AlphaFoldDB" id="A0A1Y1UDR1"/>
<dbReference type="GO" id="GO:0005737">
    <property type="term" value="C:cytoplasm"/>
    <property type="evidence" value="ECO:0007669"/>
    <property type="project" value="TreeGrafter"/>
</dbReference>
<dbReference type="SUPFAM" id="SSF52467">
    <property type="entry name" value="DHS-like NAD/FAD-binding domain"/>
    <property type="match status" value="1"/>
</dbReference>
<dbReference type="Pfam" id="PF01916">
    <property type="entry name" value="DS"/>
    <property type="match status" value="2"/>
</dbReference>
<dbReference type="FunFam" id="3.40.910.10:FF:000010">
    <property type="entry name" value="Deoxyhypusine synthase"/>
    <property type="match status" value="2"/>
</dbReference>
<evidence type="ECO:0000256" key="2">
    <source>
        <dbReference type="ARBA" id="ARBA00002823"/>
    </source>
</evidence>
<evidence type="ECO:0000256" key="6">
    <source>
        <dbReference type="ARBA" id="ARBA00023027"/>
    </source>
</evidence>
<evidence type="ECO:0000256" key="3">
    <source>
        <dbReference type="ARBA" id="ARBA00005041"/>
    </source>
</evidence>
<dbReference type="EC" id="2.5.1.46" evidence="5"/>
<comment type="catalytic activity">
    <reaction evidence="1">
        <text>[eIF5A protein]-L-lysine + spermidine = [eIF5A protein]-deoxyhypusine + propane-1,3-diamine</text>
        <dbReference type="Rhea" id="RHEA:33299"/>
        <dbReference type="Rhea" id="RHEA-COMP:10143"/>
        <dbReference type="Rhea" id="RHEA-COMP:10144"/>
        <dbReference type="ChEBI" id="CHEBI:29969"/>
        <dbReference type="ChEBI" id="CHEBI:57484"/>
        <dbReference type="ChEBI" id="CHEBI:57834"/>
        <dbReference type="ChEBI" id="CHEBI:82657"/>
        <dbReference type="EC" id="2.5.1.46"/>
    </reaction>
</comment>
<comment type="caution">
    <text evidence="7">The sequence shown here is derived from an EMBL/GenBank/DDBJ whole genome shotgun (WGS) entry which is preliminary data.</text>
</comment>
<dbReference type="EMBL" id="MCFH01000162">
    <property type="protein sequence ID" value="ORX36180.1"/>
    <property type="molecule type" value="Genomic_DNA"/>
</dbReference>
<reference evidence="7 8" key="1">
    <citation type="submission" date="2016-08" db="EMBL/GenBank/DDBJ databases">
        <title>Genomes of anaerobic fungi encode conserved fungal cellulosomes for biomass hydrolysis.</title>
        <authorList>
            <consortium name="DOE Joint Genome Institute"/>
            <person name="Haitjema C.H."/>
            <person name="Gilmore S.P."/>
            <person name="Henske J.K."/>
            <person name="Solomon K.V."/>
            <person name="De Groot R."/>
            <person name="Kuo A."/>
            <person name="Mondo S.J."/>
            <person name="Salamov A.A."/>
            <person name="Labutti K."/>
            <person name="Zhao Z."/>
            <person name="Chiniquy J."/>
            <person name="Barry K."/>
            <person name="Brewer H.M."/>
            <person name="Purvine S.O."/>
            <person name="Wright A.T."/>
            <person name="Boxma B."/>
            <person name="Van Alen T."/>
            <person name="Hackstein J.H."/>
            <person name="Baker S.E."/>
            <person name="Grigoriev I.V."/>
            <person name="O'Malley M.A."/>
        </authorList>
    </citation>
    <scope>NUCLEOTIDE SEQUENCE [LARGE SCALE GENOMIC DNA]</scope>
    <source>
        <strain evidence="8">finn</strain>
    </source>
</reference>
<dbReference type="InterPro" id="IPR002773">
    <property type="entry name" value="Deoxyhypusine_synthase"/>
</dbReference>
<reference evidence="7 8" key="2">
    <citation type="submission" date="2016-08" db="EMBL/GenBank/DDBJ databases">
        <title>Pervasive Adenine N6-methylation of Active Genes in Fungi.</title>
        <authorList>
            <consortium name="DOE Joint Genome Institute"/>
            <person name="Mondo S.J."/>
            <person name="Dannebaum R.O."/>
            <person name="Kuo R.C."/>
            <person name="Labutti K."/>
            <person name="Haridas S."/>
            <person name="Kuo A."/>
            <person name="Salamov A."/>
            <person name="Ahrendt S.R."/>
            <person name="Lipzen A."/>
            <person name="Sullivan W."/>
            <person name="Andreopoulos W.B."/>
            <person name="Clum A."/>
            <person name="Lindquist E."/>
            <person name="Daum C."/>
            <person name="Ramamoorthy G.K."/>
            <person name="Gryganskyi A."/>
            <person name="Culley D."/>
            <person name="Magnuson J.K."/>
            <person name="James T.Y."/>
            <person name="O'Malley M.A."/>
            <person name="Stajich J.E."/>
            <person name="Spatafora J.W."/>
            <person name="Visel A."/>
            <person name="Grigoriev I.V."/>
        </authorList>
    </citation>
    <scope>NUCLEOTIDE SEQUENCE [LARGE SCALE GENOMIC DNA]</scope>
    <source>
        <strain evidence="8">finn</strain>
    </source>
</reference>
<comment type="pathway">
    <text evidence="3">Protein modification; eIF5A hypusination.</text>
</comment>
<name>A0A1Y1UDR1_9FUNG</name>
<dbReference type="Gene3D" id="3.40.910.10">
    <property type="entry name" value="Deoxyhypusine synthase"/>
    <property type="match status" value="2"/>
</dbReference>
<sequence>MSSEQQPAKAVDAVFVESEKVPDGTPITKGYDFDNGINYEELFKSYATTGFQATHISRAVDQINQMLNWRLSQEPIEADETDEFKDPEVRKNTKCTIFLGYTSNLISSGLREVFRFLVKHNMVSCIVTTAGGVEEDFIKCLGPTYMGEFSYKGETLRKKGLNRIGNLLNVIWSPSKFIHRLGKEINNEDSVYYWAYKNNIPVFCPAVTDGSLGDMIFFHSYRNPGLIMDIAQDIRKINSMAVRAKKSGIIILGGGVIKHHIANANLMRNGADYSVYINTANEFDGSDAGASPDEAVSWGKIRLNAHPVKVCCEATTIFPFIVAQTFAKYYFEHKDEFQRKKNKRIRLN</sequence>
<dbReference type="InterPro" id="IPR029035">
    <property type="entry name" value="DHS-like_NAD/FAD-binding_dom"/>
</dbReference>
<comment type="function">
    <text evidence="2">Catalyzes the NAD-dependent oxidative cleavage of spermidine and the subsequent transfer of the butylamine moiety of spermidine to the epsilon-amino group of a specific lysine residue of the eIF-5A precursor protein to form the intermediate deoxyhypusine residue.</text>
</comment>
<evidence type="ECO:0000313" key="8">
    <source>
        <dbReference type="Proteomes" id="UP000193719"/>
    </source>
</evidence>
<dbReference type="STRING" id="1754191.A0A1Y1UDR1"/>
<evidence type="ECO:0000256" key="4">
    <source>
        <dbReference type="ARBA" id="ARBA00009892"/>
    </source>
</evidence>
<keyword evidence="6" id="KW-0520">NAD</keyword>
<dbReference type="PANTHER" id="PTHR11703:SF0">
    <property type="entry name" value="DEOXYHYPUSINE SYNTHASE"/>
    <property type="match status" value="1"/>
</dbReference>
<proteinExistence type="inferred from homology"/>
<dbReference type="Proteomes" id="UP000193719">
    <property type="component" value="Unassembled WGS sequence"/>
</dbReference>
<dbReference type="GO" id="GO:0034038">
    <property type="term" value="F:deoxyhypusine synthase activity"/>
    <property type="evidence" value="ECO:0007669"/>
    <property type="project" value="UniProtKB-EC"/>
</dbReference>
<keyword evidence="8" id="KW-1185">Reference proteome</keyword>
<dbReference type="OrthoDB" id="294378at2759"/>
<evidence type="ECO:0000256" key="1">
    <source>
        <dbReference type="ARBA" id="ARBA00000952"/>
    </source>
</evidence>
<protein>
    <recommendedName>
        <fullName evidence="5">deoxyhypusine synthase</fullName>
        <ecNumber evidence="5">2.5.1.46</ecNumber>
    </recommendedName>
</protein>